<feature type="domain" description="DJ-1/PfpI" evidence="1">
    <location>
        <begin position="34"/>
        <end position="204"/>
    </location>
</feature>
<evidence type="ECO:0000259" key="1">
    <source>
        <dbReference type="Pfam" id="PF01965"/>
    </source>
</evidence>
<dbReference type="EMBL" id="SRPE01000017">
    <property type="protein sequence ID" value="TGN21877.1"/>
    <property type="molecule type" value="Genomic_DNA"/>
</dbReference>
<dbReference type="Pfam" id="PF01965">
    <property type="entry name" value="DJ-1_PfpI"/>
    <property type="match status" value="1"/>
</dbReference>
<evidence type="ECO:0000313" key="2">
    <source>
        <dbReference type="EMBL" id="TGN21877.1"/>
    </source>
</evidence>
<dbReference type="Proteomes" id="UP000297998">
    <property type="component" value="Unassembled WGS sequence"/>
</dbReference>
<dbReference type="GO" id="GO:0006355">
    <property type="term" value="P:regulation of DNA-templated transcription"/>
    <property type="evidence" value="ECO:0007669"/>
    <property type="project" value="TreeGrafter"/>
</dbReference>
<reference evidence="2 3" key="1">
    <citation type="submission" date="2019-03" db="EMBL/GenBank/DDBJ databases">
        <title>Empedobacter tilapiae sp. nov., isolated from an intestine of Nile tilapia Oreochromis niloticus.</title>
        <authorList>
            <person name="Kim Y.-O."/>
            <person name="Yoon J.-H."/>
        </authorList>
    </citation>
    <scope>NUCLEOTIDE SEQUENCE [LARGE SCALE GENOMIC DNA]</scope>
    <source>
        <strain evidence="2 3">MRS2</strain>
    </source>
</reference>
<organism evidence="2 3">
    <name type="scientific">Empedobacter tilapiae</name>
    <dbReference type="NCBI Taxonomy" id="2491114"/>
    <lineage>
        <taxon>Bacteria</taxon>
        <taxon>Pseudomonadati</taxon>
        <taxon>Bacteroidota</taxon>
        <taxon>Flavobacteriia</taxon>
        <taxon>Flavobacteriales</taxon>
        <taxon>Weeksellaceae</taxon>
        <taxon>Empedobacter</taxon>
    </lineage>
</organism>
<dbReference type="PANTHER" id="PTHR43130">
    <property type="entry name" value="ARAC-FAMILY TRANSCRIPTIONAL REGULATOR"/>
    <property type="match status" value="1"/>
</dbReference>
<dbReference type="PANTHER" id="PTHR43130:SF3">
    <property type="entry name" value="HTH-TYPE TRANSCRIPTIONAL REGULATOR RV1931C"/>
    <property type="match status" value="1"/>
</dbReference>
<keyword evidence="3" id="KW-1185">Reference proteome</keyword>
<dbReference type="RefSeq" id="WP_135836955.1">
    <property type="nucleotide sequence ID" value="NZ_SRPE01000017.1"/>
</dbReference>
<name>A0A4Z1B451_9FLAO</name>
<sequence length="243" mass="27593">MKYSILIFLIHFSLNAQENKNYSSTNLKNDTINIAVLLYNNVVLQDFSGPIEVFSKAKNLTHGKYNIYTIGFDSKNISTENGLIKVTTDYTLNNFPPADYLIIPGANMKVIEELKNNHSLIDFIKKENNNPYSKIVSICTASYLLAYSNILNNKMATTHYFVAHDFSEKFPEVKLIRDVRFVDEGKIITSSGITSGIDVALYIVGIHSGKRIQEMINNALQYNYGHNQKWPTPKKGMKYKSKS</sequence>
<dbReference type="SUPFAM" id="SSF52317">
    <property type="entry name" value="Class I glutamine amidotransferase-like"/>
    <property type="match status" value="1"/>
</dbReference>
<dbReference type="AlphaFoldDB" id="A0A4Z1B451"/>
<dbReference type="OrthoDB" id="6382410at2"/>
<evidence type="ECO:0000313" key="3">
    <source>
        <dbReference type="Proteomes" id="UP000297998"/>
    </source>
</evidence>
<dbReference type="CDD" id="cd03139">
    <property type="entry name" value="GATase1_PfpI_2"/>
    <property type="match status" value="1"/>
</dbReference>
<comment type="caution">
    <text evidence="2">The sequence shown here is derived from an EMBL/GenBank/DDBJ whole genome shotgun (WGS) entry which is preliminary data.</text>
</comment>
<gene>
    <name evidence="2" type="ORF">E4J94_16885</name>
</gene>
<dbReference type="InterPro" id="IPR052158">
    <property type="entry name" value="INH-QAR"/>
</dbReference>
<proteinExistence type="predicted"/>
<accession>A0A4Z1B451</accession>
<dbReference type="InterPro" id="IPR002818">
    <property type="entry name" value="DJ-1/PfpI"/>
</dbReference>
<protein>
    <submittedName>
        <fullName evidence="2">DJ-1/PfpI family protein</fullName>
    </submittedName>
</protein>
<dbReference type="Gene3D" id="3.40.50.880">
    <property type="match status" value="1"/>
</dbReference>
<dbReference type="InterPro" id="IPR029062">
    <property type="entry name" value="Class_I_gatase-like"/>
</dbReference>